<evidence type="ECO:0000256" key="1">
    <source>
        <dbReference type="ARBA" id="ARBA00022434"/>
    </source>
</evidence>
<dbReference type="CDD" id="cd00657">
    <property type="entry name" value="Ferritin_like"/>
    <property type="match status" value="1"/>
</dbReference>
<reference evidence="5 6" key="1">
    <citation type="submission" date="2018-06" db="EMBL/GenBank/DDBJ databases">
        <authorList>
            <consortium name="Pathogen Informatics"/>
            <person name="Doyle S."/>
        </authorList>
    </citation>
    <scope>NUCLEOTIDE SEQUENCE [LARGE SCALE GENOMIC DNA]</scope>
    <source>
        <strain evidence="5 6">NCTC13316</strain>
    </source>
</reference>
<dbReference type="InterPro" id="IPR008331">
    <property type="entry name" value="Ferritin_DPS_dom"/>
</dbReference>
<dbReference type="Gene3D" id="1.20.1260.10">
    <property type="match status" value="1"/>
</dbReference>
<keyword evidence="5" id="KW-0560">Oxidoreductase</keyword>
<dbReference type="PANTHER" id="PTHR30295">
    <property type="entry name" value="BACTERIOFERRITIN"/>
    <property type="match status" value="1"/>
</dbReference>
<sequence length="183" mass="20954">MNSKFLVDVEAIRKQARNNLQKGAVTENYKIGLDTMYEMLNSALATEMICTLRYKQHYYKATELGATIAAEEFLEHSNQEQQHADQIAERIVQLGGQPNFNPAIFPAHSHADYVDCDTVAEMIRENLVAERIAIDIYREMILFLGDNDSTTRKLIEEILAVEEEHADDLLDIAKEYDINLMEK</sequence>
<feature type="binding site" evidence="3">
    <location>
        <position position="47"/>
    </location>
    <ligand>
        <name>Fe cation</name>
        <dbReference type="ChEBI" id="CHEBI:24875"/>
    </ligand>
</feature>
<dbReference type="PIRSF" id="PIRSF018063">
    <property type="entry name" value="Ferrtn_UCP018063"/>
    <property type="match status" value="1"/>
</dbReference>
<dbReference type="EMBL" id="UGOD01000001">
    <property type="protein sequence ID" value="STX51783.1"/>
    <property type="molecule type" value="Genomic_DNA"/>
</dbReference>
<proteinExistence type="predicted"/>
<feature type="binding site" evidence="3">
    <location>
        <position position="130"/>
    </location>
    <ligand>
        <name>Fe cation</name>
        <dbReference type="ChEBI" id="CHEBI:24875"/>
    </ligand>
</feature>
<gene>
    <name evidence="5" type="primary">bfr</name>
    <name evidence="5" type="ORF">NCTC13316_01881</name>
</gene>
<dbReference type="GO" id="GO:0008199">
    <property type="term" value="F:ferric iron binding"/>
    <property type="evidence" value="ECO:0007669"/>
    <property type="project" value="InterPro"/>
</dbReference>
<dbReference type="GO" id="GO:0005829">
    <property type="term" value="C:cytosol"/>
    <property type="evidence" value="ECO:0007669"/>
    <property type="project" value="TreeGrafter"/>
</dbReference>
<dbReference type="OrthoDB" id="4271929at2"/>
<dbReference type="EC" id="1.16.3.1" evidence="5"/>
<dbReference type="SUPFAM" id="SSF47240">
    <property type="entry name" value="Ferritin-like"/>
    <property type="match status" value="1"/>
</dbReference>
<dbReference type="Proteomes" id="UP000254794">
    <property type="component" value="Unassembled WGS sequence"/>
</dbReference>
<dbReference type="PANTHER" id="PTHR30295:SF1">
    <property type="entry name" value="DNA PROTECTION DURING STARVATION PROTEIN"/>
    <property type="match status" value="1"/>
</dbReference>
<accession>A0A378JNB7</accession>
<dbReference type="Pfam" id="PF00210">
    <property type="entry name" value="Ferritin"/>
    <property type="match status" value="1"/>
</dbReference>
<dbReference type="InterPro" id="IPR009040">
    <property type="entry name" value="Ferritin-like_diiron"/>
</dbReference>
<evidence type="ECO:0000313" key="5">
    <source>
        <dbReference type="EMBL" id="STX51783.1"/>
    </source>
</evidence>
<organism evidence="5 6">
    <name type="scientific">Legionella busanensis</name>
    <dbReference type="NCBI Taxonomy" id="190655"/>
    <lineage>
        <taxon>Bacteria</taxon>
        <taxon>Pseudomonadati</taxon>
        <taxon>Pseudomonadota</taxon>
        <taxon>Gammaproteobacteria</taxon>
        <taxon>Legionellales</taxon>
        <taxon>Legionellaceae</taxon>
        <taxon>Legionella</taxon>
    </lineage>
</organism>
<evidence type="ECO:0000256" key="2">
    <source>
        <dbReference type="ARBA" id="ARBA00023004"/>
    </source>
</evidence>
<evidence type="ECO:0000256" key="3">
    <source>
        <dbReference type="PIRSR" id="PIRSR018063-50"/>
    </source>
</evidence>
<dbReference type="GO" id="GO:0004322">
    <property type="term" value="F:ferroxidase activity"/>
    <property type="evidence" value="ECO:0007669"/>
    <property type="project" value="UniProtKB-EC"/>
</dbReference>
<evidence type="ECO:0000313" key="6">
    <source>
        <dbReference type="Proteomes" id="UP000254794"/>
    </source>
</evidence>
<feature type="binding site" evidence="3">
    <location>
        <position position="83"/>
    </location>
    <ligand>
        <name>Fe cation</name>
        <dbReference type="ChEBI" id="CHEBI:24875"/>
    </ligand>
</feature>
<keyword evidence="2 3" id="KW-0408">Iron</keyword>
<feature type="domain" description="Ferritin-like diiron" evidence="4">
    <location>
        <begin position="30"/>
        <end position="180"/>
    </location>
</feature>
<dbReference type="InterPro" id="IPR009078">
    <property type="entry name" value="Ferritin-like_SF"/>
</dbReference>
<dbReference type="RefSeq" id="WP_115331396.1">
    <property type="nucleotide sequence ID" value="NZ_CAAAHP010000002.1"/>
</dbReference>
<evidence type="ECO:0000259" key="4">
    <source>
        <dbReference type="PROSITE" id="PS50905"/>
    </source>
</evidence>
<name>A0A378JNB7_9GAMM</name>
<dbReference type="GO" id="GO:0020037">
    <property type="term" value="F:heme binding"/>
    <property type="evidence" value="ECO:0007669"/>
    <property type="project" value="TreeGrafter"/>
</dbReference>
<dbReference type="InterPro" id="IPR012347">
    <property type="entry name" value="Ferritin-like"/>
</dbReference>
<dbReference type="GO" id="GO:0006879">
    <property type="term" value="P:intracellular iron ion homeostasis"/>
    <property type="evidence" value="ECO:0007669"/>
    <property type="project" value="UniProtKB-KW"/>
</dbReference>
<dbReference type="InterPro" id="IPR014490">
    <property type="entry name" value="Dps-like"/>
</dbReference>
<keyword evidence="1" id="KW-0409">Iron storage</keyword>
<keyword evidence="6" id="KW-1185">Reference proteome</keyword>
<feature type="binding site" evidence="3">
    <location>
        <position position="162"/>
    </location>
    <ligand>
        <name>Fe cation</name>
        <dbReference type="ChEBI" id="CHEBI:24875"/>
    </ligand>
</feature>
<dbReference type="AlphaFoldDB" id="A0A378JNB7"/>
<feature type="binding site" evidence="3">
    <location>
        <position position="165"/>
    </location>
    <ligand>
        <name>Fe cation</name>
        <dbReference type="ChEBI" id="CHEBI:24875"/>
    </ligand>
</feature>
<protein>
    <submittedName>
        <fullName evidence="5">Bacterioferritin</fullName>
        <ecNumber evidence="5">1.16.3.1</ecNumber>
    </submittedName>
</protein>
<dbReference type="PROSITE" id="PS50905">
    <property type="entry name" value="FERRITIN_LIKE"/>
    <property type="match status" value="1"/>
</dbReference>
<keyword evidence="3" id="KW-0479">Metal-binding</keyword>